<dbReference type="EMBL" id="JAMDMJ010000008">
    <property type="protein sequence ID" value="MCY9595589.1"/>
    <property type="molecule type" value="Genomic_DNA"/>
</dbReference>
<accession>A0A410WSQ8</accession>
<proteinExistence type="predicted"/>
<dbReference type="GO" id="GO:0003700">
    <property type="term" value="F:DNA-binding transcription factor activity"/>
    <property type="evidence" value="ECO:0007669"/>
    <property type="project" value="InterPro"/>
</dbReference>
<dbReference type="PRINTS" id="PR00032">
    <property type="entry name" value="HTHARAC"/>
</dbReference>
<keyword evidence="1" id="KW-0805">Transcription regulation</keyword>
<dbReference type="Pfam" id="PF12833">
    <property type="entry name" value="HTH_18"/>
    <property type="match status" value="1"/>
</dbReference>
<keyword evidence="3" id="KW-0804">Transcription</keyword>
<dbReference type="KEGG" id="pchi:PC41400_06610"/>
<dbReference type="InterPro" id="IPR020449">
    <property type="entry name" value="Tscrpt_reg_AraC-type_HTH"/>
</dbReference>
<dbReference type="EMBL" id="CP026520">
    <property type="protein sequence ID" value="QAV17351.1"/>
    <property type="molecule type" value="Genomic_DNA"/>
</dbReference>
<dbReference type="InterPro" id="IPR018060">
    <property type="entry name" value="HTH_AraC"/>
</dbReference>
<evidence type="ECO:0000313" key="8">
    <source>
        <dbReference type="Proteomes" id="UP001527202"/>
    </source>
</evidence>
<dbReference type="RefSeq" id="WP_042229560.1">
    <property type="nucleotide sequence ID" value="NZ_CP026520.1"/>
</dbReference>
<feature type="domain" description="HTH araC/xylS-type" evidence="4">
    <location>
        <begin position="123"/>
        <end position="221"/>
    </location>
</feature>
<evidence type="ECO:0000259" key="4">
    <source>
        <dbReference type="PROSITE" id="PS01124"/>
    </source>
</evidence>
<dbReference type="AlphaFoldDB" id="A0A410WSQ8"/>
<evidence type="ECO:0000256" key="2">
    <source>
        <dbReference type="ARBA" id="ARBA00023125"/>
    </source>
</evidence>
<dbReference type="Proteomes" id="UP000288943">
    <property type="component" value="Chromosome"/>
</dbReference>
<dbReference type="Gene3D" id="1.10.10.60">
    <property type="entry name" value="Homeodomain-like"/>
    <property type="match status" value="2"/>
</dbReference>
<dbReference type="GO" id="GO:0043565">
    <property type="term" value="F:sequence-specific DNA binding"/>
    <property type="evidence" value="ECO:0007669"/>
    <property type="project" value="InterPro"/>
</dbReference>
<dbReference type="InterPro" id="IPR009057">
    <property type="entry name" value="Homeodomain-like_sf"/>
</dbReference>
<organism evidence="6 7">
    <name type="scientific">Paenibacillus chitinolyticus</name>
    <dbReference type="NCBI Taxonomy" id="79263"/>
    <lineage>
        <taxon>Bacteria</taxon>
        <taxon>Bacillati</taxon>
        <taxon>Bacillota</taxon>
        <taxon>Bacilli</taxon>
        <taxon>Bacillales</taxon>
        <taxon>Paenibacillaceae</taxon>
        <taxon>Paenibacillus</taxon>
    </lineage>
</organism>
<dbReference type="OrthoDB" id="9799319at2"/>
<dbReference type="PROSITE" id="PS00041">
    <property type="entry name" value="HTH_ARAC_FAMILY_1"/>
    <property type="match status" value="1"/>
</dbReference>
<dbReference type="SUPFAM" id="SSF46689">
    <property type="entry name" value="Homeodomain-like"/>
    <property type="match status" value="2"/>
</dbReference>
<evidence type="ECO:0000313" key="7">
    <source>
        <dbReference type="Proteomes" id="UP000288943"/>
    </source>
</evidence>
<protein>
    <submittedName>
        <fullName evidence="6">AraC family transcriptional regulator</fullName>
    </submittedName>
    <submittedName>
        <fullName evidence="5">Helix-turn-helix transcriptional regulator</fullName>
    </submittedName>
</protein>
<dbReference type="PROSITE" id="PS01124">
    <property type="entry name" value="HTH_ARAC_FAMILY_2"/>
    <property type="match status" value="1"/>
</dbReference>
<sequence length="228" mass="25660">MIVFWDREAGREADSDPLDSRDTPAAAYVADGLILHVGTAEDARSQAANGSCEALVVLTENERVEDGGLLADVSVPVYVFTKADKQSRFVIQLLFHYLASIQSHVFSRKTFTGAGPDAEMDWERVLKHIQDNLGTGELSLESVAKECYVCKWQFSKVFKKRFGITFRDYLIEQRIGEAKKLLVKGHSVTDACYAVGYGDMTHFGRIFRKKVGVSPSDYRKHYYSQFIL</sequence>
<dbReference type="Proteomes" id="UP001527202">
    <property type="component" value="Unassembled WGS sequence"/>
</dbReference>
<evidence type="ECO:0000256" key="3">
    <source>
        <dbReference type="ARBA" id="ARBA00023163"/>
    </source>
</evidence>
<dbReference type="InterPro" id="IPR018062">
    <property type="entry name" value="HTH_AraC-typ_CS"/>
</dbReference>
<dbReference type="PANTHER" id="PTHR43280">
    <property type="entry name" value="ARAC-FAMILY TRANSCRIPTIONAL REGULATOR"/>
    <property type="match status" value="1"/>
</dbReference>
<dbReference type="SMART" id="SM00342">
    <property type="entry name" value="HTH_ARAC"/>
    <property type="match status" value="1"/>
</dbReference>
<reference evidence="6 7" key="1">
    <citation type="submission" date="2018-01" db="EMBL/GenBank/DDBJ databases">
        <title>The whole genome sequencing and assembly of Paenibacillus chitinolyticus KCCM 41400 strain.</title>
        <authorList>
            <person name="Kim J.-Y."/>
            <person name="Park M.-K."/>
            <person name="Lee Y.-J."/>
            <person name="Yi H."/>
            <person name="Bahn Y.-S."/>
            <person name="Kim J.F."/>
            <person name="Lee D.-W."/>
        </authorList>
    </citation>
    <scope>NUCLEOTIDE SEQUENCE [LARGE SCALE GENOMIC DNA]</scope>
    <source>
        <strain evidence="6 7">KCCM 41400</strain>
    </source>
</reference>
<gene>
    <name evidence="5" type="ORF">M5X16_07385</name>
    <name evidence="6" type="ORF">PC41400_06610</name>
</gene>
<evidence type="ECO:0000256" key="1">
    <source>
        <dbReference type="ARBA" id="ARBA00023015"/>
    </source>
</evidence>
<keyword evidence="8" id="KW-1185">Reference proteome</keyword>
<evidence type="ECO:0000313" key="5">
    <source>
        <dbReference type="EMBL" id="MCY9595589.1"/>
    </source>
</evidence>
<dbReference type="PANTHER" id="PTHR43280:SF2">
    <property type="entry name" value="HTH-TYPE TRANSCRIPTIONAL REGULATOR EXSA"/>
    <property type="match status" value="1"/>
</dbReference>
<name>A0A410WSQ8_9BACL</name>
<reference evidence="5 8" key="2">
    <citation type="submission" date="2022-05" db="EMBL/GenBank/DDBJ databases">
        <title>Genome Sequencing of Bee-Associated Microbes.</title>
        <authorList>
            <person name="Dunlap C."/>
        </authorList>
    </citation>
    <scope>NUCLEOTIDE SEQUENCE [LARGE SCALE GENOMIC DNA]</scope>
    <source>
        <strain evidence="5 8">NRRL B-23120</strain>
    </source>
</reference>
<keyword evidence="2" id="KW-0238">DNA-binding</keyword>
<dbReference type="GeneID" id="95374490"/>
<evidence type="ECO:0000313" key="6">
    <source>
        <dbReference type="EMBL" id="QAV17351.1"/>
    </source>
</evidence>